<dbReference type="RefSeq" id="XP_067181326.1">
    <property type="nucleotide sequence ID" value="XM_067325121.1"/>
</dbReference>
<feature type="compositionally biased region" description="Low complexity" evidence="1">
    <location>
        <begin position="1358"/>
        <end position="1374"/>
    </location>
</feature>
<proteinExistence type="predicted"/>
<dbReference type="Proteomes" id="UP000673552">
    <property type="component" value="Unassembled WGS sequence"/>
</dbReference>
<feature type="region of interest" description="Disordered" evidence="1">
    <location>
        <begin position="1271"/>
        <end position="1301"/>
    </location>
</feature>
<evidence type="ECO:0000256" key="1">
    <source>
        <dbReference type="SAM" id="MobiDB-lite"/>
    </source>
</evidence>
<gene>
    <name evidence="2" type="ORF">LSCM1_07764</name>
</gene>
<sequence length="1702" mass="179909">MLSFRDIATTPDDADVLRSSLEELYRRRHAKQQQRQRREHNRLLDNDAEDWGAAQELAYRREVLNAWARQYPKLREAVVSLATGSSNAAAVSSASLKAPAAFSVAETVRPPYPPLWRIPAGTIPAEFYKRTATMDTSQPLPTSQRQQATPVAMIDFSARSCLVRVQWEALRVKVPCLTPSSSAPASCSTPSLQLSGSIGHAQPQPQHVLARWPKGKPASAKVAAVLRSIDIEERKREQWNEHLRQQQQQRQQDEEEAAHQRPRDPAHLSPPTVSMAPCGNRSRSAGSAMPGAKAVAVGESYSTAIAVNAGAADNVGRQVSAAAAAAASEKALGHELYWPARITRTRALFTGATCLQDTFHGLGELQRYDRFEPVLALALASPLRIVVDVVYAIDETSEALGLSIDPVIQVAETTHVGEGKNAAARRDCDRLRSATLGSGGDRSTGWCGSAAASDSTATSFELSSSVAEDECPALLPSSLPPVLSDLNYAFTAAPTAPGGGGSVGNGRSASQWTSLTVDSTTASATELRRSALSTSPLSLYTILAGPVSQTHSIVLLRPTPDVVCTARARALQELEQRWQRLRQALADRLVAHEEEAPTTAAVPSPPDLLAVQLPDADTYVSPFIDRSARQGERLPAKPPGAESLTEEEMQRQTRLPQLQGGRLQRRPPTYQVGVPHRVSGGRLRLSANSMWSPTANLDSRGAHDSKSLTRSQPSSTRRSLPSSGAQGARGWEAAALRWSPSTSPRTPRTDEGASITEAAMGLSAIALHRDTAMARTPPSVRFLSNSISLCSPASSDRLGAPRTDLSSSHLDGWRRSLLSESRRAAMEESHAISAAVRDAGERLRRMEAAACAQQRLVVGPRPHLPTLTVEAPSPASATASLLANEIDRVGSTAASGSARKPSPSPTPSLPRRGHHRDCPPVSAETVTQSSRAGDSPCHRTWRGMEPCSAILSVSGESVPDSQPMSALPREVGVTRSPWGMRNRISSTANQPSGAGDGEGLVTPLSGRRGATPLAHPPLPSCLDERKELHVPHLGPPVVANASPSISGDFSMSGTASPPSHSENGSQSLSSARHPIRQESQPALHPADAAHSGGSIGGLATRRSPTPSLALSSKPPLQLSRTSRSTSSSSDQAPLALTHTSRPEEEAFICCRKSDKALNALPARVDAGTEGHLAPQSKCATASASSSSSDDVPMLSGTAKYLSHAQANLLATAYKDRGAGKAAARESRDTVDSTLGAGTPSPSVLDNQRRLRLCQPELKQSVGMHGASVLVEAGPHLRPRSRGRNAPRATHHGSTRDLPHVSPLQIDVVAMGGTTAASNHRVVHGGSSTTSGREASGDSPLPRRPQLPAPSLTTGANQPALAAALHPSSAASESPKAVSSSQLKPQPSLMHATGASAEDPVRGTPRLPTRPQEAAGSGKRLGYASPEVPEAVATPVMDDDAQDAQQRQAHLVTANVFVEASVGAGQLEVDGHSLDGRTRSIQGSVQEAALGGICAIPSCAAHTGVRPFDWWVHTHLSPRDAEGGSAAFVSHSALSMTAAPTPVSQCPAQPRSRLRRCRRQRNRGIEESGAAYRMRNAGSAAGATAPPTAVSSAKSTSSLDTPTSSAFLPAALSRSASPVSQSSSRSVRRARSHQRSDPSQHSSQHHLSLVTSCSSPSSSARRRVVVVRRVVRRRRSEVFVKEGGTLVRRTPMPRSQLPHSSAE</sequence>
<dbReference type="EMBL" id="JAFEUZ010000005">
    <property type="protein sequence ID" value="KAG5487092.1"/>
    <property type="molecule type" value="Genomic_DNA"/>
</dbReference>
<feature type="compositionally biased region" description="Low complexity" evidence="1">
    <location>
        <begin position="1119"/>
        <end position="1129"/>
    </location>
</feature>
<reference evidence="3" key="1">
    <citation type="journal article" date="2021" name="Microbiol. Resour. Announc.">
        <title>LGAAP: Leishmaniinae Genome Assembly and Annotation Pipeline.</title>
        <authorList>
            <person name="Almutairi H."/>
            <person name="Urbaniak M.D."/>
            <person name="Bates M.D."/>
            <person name="Jariyapan N."/>
            <person name="Kwakye-Nuako G."/>
            <person name="Thomaz-Soccol V."/>
            <person name="Al-Salem W.S."/>
            <person name="Dillon R.J."/>
            <person name="Bates P.A."/>
            <person name="Gatherer D."/>
        </authorList>
    </citation>
    <scope>NUCLEOTIDE SEQUENCE [LARGE SCALE GENOMIC DNA]</scope>
</reference>
<feature type="region of interest" description="Disordered" evidence="1">
    <location>
        <begin position="1316"/>
        <end position="1424"/>
    </location>
</feature>
<dbReference type="GeneID" id="92517633"/>
<feature type="compositionally biased region" description="Basic and acidic residues" evidence="1">
    <location>
        <begin position="257"/>
        <end position="266"/>
    </location>
</feature>
<feature type="compositionally biased region" description="Polar residues" evidence="1">
    <location>
        <begin position="1041"/>
        <end position="1070"/>
    </location>
</feature>
<evidence type="ECO:0000313" key="3">
    <source>
        <dbReference type="Proteomes" id="UP000673552"/>
    </source>
</evidence>
<feature type="compositionally biased region" description="Polar residues" evidence="1">
    <location>
        <begin position="708"/>
        <end position="725"/>
    </location>
</feature>
<feature type="compositionally biased region" description="Low complexity" evidence="1">
    <location>
        <begin position="1612"/>
        <end position="1624"/>
    </location>
</feature>
<feature type="region of interest" description="Disordered" evidence="1">
    <location>
        <begin position="985"/>
        <end position="1021"/>
    </location>
</feature>
<feature type="compositionally biased region" description="Low complexity" evidence="1">
    <location>
        <begin position="1576"/>
        <end position="1597"/>
    </location>
</feature>
<organism evidence="2 3">
    <name type="scientific">Leishmania martiniquensis</name>
    <dbReference type="NCBI Taxonomy" id="1580590"/>
    <lineage>
        <taxon>Eukaryota</taxon>
        <taxon>Discoba</taxon>
        <taxon>Euglenozoa</taxon>
        <taxon>Kinetoplastea</taxon>
        <taxon>Metakinetoplastina</taxon>
        <taxon>Trypanosomatida</taxon>
        <taxon>Trypanosomatidae</taxon>
        <taxon>Leishmaniinae</taxon>
        <taxon>Leishmania</taxon>
    </lineage>
</organism>
<feature type="region of interest" description="Disordered" evidence="1">
    <location>
        <begin position="239"/>
        <end position="288"/>
    </location>
</feature>
<comment type="caution">
    <text evidence="2">The sequence shown here is derived from an EMBL/GenBank/DDBJ whole genome shotgun (WGS) entry which is preliminary data.</text>
</comment>
<feature type="compositionally biased region" description="Basic residues" evidence="1">
    <location>
        <begin position="1551"/>
        <end position="1561"/>
    </location>
</feature>
<feature type="region of interest" description="Disordered" evidence="1">
    <location>
        <begin position="625"/>
        <end position="752"/>
    </location>
</feature>
<feature type="compositionally biased region" description="Basic and acidic residues" evidence="1">
    <location>
        <begin position="1220"/>
        <end position="1230"/>
    </location>
</feature>
<dbReference type="OrthoDB" id="273921at2759"/>
<reference evidence="3" key="2">
    <citation type="journal article" date="2021" name="Sci. Data">
        <title>Chromosome-scale genome sequencing, assembly and annotation of six genomes from subfamily Leishmaniinae.</title>
        <authorList>
            <person name="Almutairi H."/>
            <person name="Urbaniak M.D."/>
            <person name="Bates M.D."/>
            <person name="Jariyapan N."/>
            <person name="Kwakye-Nuako G."/>
            <person name="Thomaz Soccol V."/>
            <person name="Al-Salem W.S."/>
            <person name="Dillon R.J."/>
            <person name="Bates P.A."/>
            <person name="Gatherer D."/>
        </authorList>
    </citation>
    <scope>NUCLEOTIDE SEQUENCE [LARGE SCALE GENOMIC DNA]</scope>
</reference>
<feature type="region of interest" description="Disordered" evidence="1">
    <location>
        <begin position="1537"/>
        <end position="1663"/>
    </location>
</feature>
<protein>
    <submittedName>
        <fullName evidence="2">Uncharacterized protein</fullName>
    </submittedName>
</protein>
<keyword evidence="3" id="KW-1185">Reference proteome</keyword>
<feature type="region of interest" description="Disordered" evidence="1">
    <location>
        <begin position="1220"/>
        <end position="1247"/>
    </location>
</feature>
<evidence type="ECO:0000313" key="2">
    <source>
        <dbReference type="EMBL" id="KAG5487092.1"/>
    </source>
</evidence>
<feature type="region of interest" description="Disordered" evidence="1">
    <location>
        <begin position="891"/>
        <end position="941"/>
    </location>
</feature>
<feature type="compositionally biased region" description="Low complexity" evidence="1">
    <location>
        <begin position="179"/>
        <end position="192"/>
    </location>
</feature>
<feature type="region of interest" description="Disordered" evidence="1">
    <location>
        <begin position="1168"/>
        <end position="1192"/>
    </location>
</feature>
<feature type="compositionally biased region" description="Basic residues" evidence="1">
    <location>
        <begin position="1276"/>
        <end position="1292"/>
    </location>
</feature>
<feature type="region of interest" description="Disordered" evidence="1">
    <location>
        <begin position="179"/>
        <end position="205"/>
    </location>
</feature>
<dbReference type="KEGG" id="lmat:92517633"/>
<name>A0A836GS20_9TRYP</name>
<feature type="compositionally biased region" description="Polar residues" evidence="1">
    <location>
        <begin position="686"/>
        <end position="697"/>
    </location>
</feature>
<feature type="region of interest" description="Disordered" evidence="1">
    <location>
        <begin position="1033"/>
        <end position="1143"/>
    </location>
</feature>
<accession>A0A836GS20</accession>
<feature type="compositionally biased region" description="Basic and acidic residues" evidence="1">
    <location>
        <begin position="626"/>
        <end position="635"/>
    </location>
</feature>
<feature type="compositionally biased region" description="Low complexity" evidence="1">
    <location>
        <begin position="1636"/>
        <end position="1658"/>
    </location>
</feature>